<dbReference type="EMBL" id="CP109114">
    <property type="protein sequence ID" value="WSC15157.1"/>
    <property type="molecule type" value="Genomic_DNA"/>
</dbReference>
<keyword evidence="1" id="KW-1133">Transmembrane helix</keyword>
<evidence type="ECO:0008006" key="4">
    <source>
        <dbReference type="Google" id="ProtNLM"/>
    </source>
</evidence>
<accession>A0ABZ1G5H1</accession>
<sequence length="107" mass="10469">MPDPVADPRAHRAPKALSGLADLACVACCALPVLITAGVVGAGAGAVVGWLPPVALVLSVLAAGTWWLGRRRGSCSCSSSTKAMGGDGCGCKASGDPLKITGGGRRA</sequence>
<evidence type="ECO:0000256" key="1">
    <source>
        <dbReference type="SAM" id="Phobius"/>
    </source>
</evidence>
<name>A0ABZ1G5H1_9ACTN</name>
<proteinExistence type="predicted"/>
<keyword evidence="1" id="KW-0472">Membrane</keyword>
<dbReference type="RefSeq" id="WP_326594145.1">
    <property type="nucleotide sequence ID" value="NZ_CP109114.1"/>
</dbReference>
<keyword evidence="3" id="KW-1185">Reference proteome</keyword>
<reference evidence="2 3" key="1">
    <citation type="submission" date="2022-10" db="EMBL/GenBank/DDBJ databases">
        <title>The complete genomes of actinobacterial strains from the NBC collection.</title>
        <authorList>
            <person name="Joergensen T.S."/>
            <person name="Alvarez Arevalo M."/>
            <person name="Sterndorff E.B."/>
            <person name="Faurdal D."/>
            <person name="Vuksanovic O."/>
            <person name="Mourched A.-S."/>
            <person name="Charusanti P."/>
            <person name="Shaw S."/>
            <person name="Blin K."/>
            <person name="Weber T."/>
        </authorList>
    </citation>
    <scope>NUCLEOTIDE SEQUENCE [LARGE SCALE GENOMIC DNA]</scope>
    <source>
        <strain evidence="2 3">NBC 01769</strain>
    </source>
</reference>
<gene>
    <name evidence="2" type="ORF">OIE64_21530</name>
</gene>
<evidence type="ECO:0000313" key="3">
    <source>
        <dbReference type="Proteomes" id="UP001330827"/>
    </source>
</evidence>
<dbReference type="Proteomes" id="UP001330827">
    <property type="component" value="Chromosome"/>
</dbReference>
<organism evidence="2 3">
    <name type="scientific">Streptomyces brevispora</name>
    <dbReference type="NCBI Taxonomy" id="887462"/>
    <lineage>
        <taxon>Bacteria</taxon>
        <taxon>Bacillati</taxon>
        <taxon>Actinomycetota</taxon>
        <taxon>Actinomycetes</taxon>
        <taxon>Kitasatosporales</taxon>
        <taxon>Streptomycetaceae</taxon>
        <taxon>Streptomyces</taxon>
    </lineage>
</organism>
<feature type="transmembrane region" description="Helical" evidence="1">
    <location>
        <begin position="20"/>
        <end position="44"/>
    </location>
</feature>
<evidence type="ECO:0000313" key="2">
    <source>
        <dbReference type="EMBL" id="WSC15157.1"/>
    </source>
</evidence>
<keyword evidence="1" id="KW-0812">Transmembrane</keyword>
<feature type="transmembrane region" description="Helical" evidence="1">
    <location>
        <begin position="50"/>
        <end position="69"/>
    </location>
</feature>
<protein>
    <recommendedName>
        <fullName evidence="4">Mercuric ion transport protein</fullName>
    </recommendedName>
</protein>